<evidence type="ECO:0000256" key="6">
    <source>
        <dbReference type="ARBA" id="ARBA00022827"/>
    </source>
</evidence>
<dbReference type="PANTHER" id="PTHR43513:SF3">
    <property type="entry name" value="DIHYDROOROTATE DEHYDROGENASE B (NAD(+)), ELECTRON TRANSFER SUBUNIT-RELATED"/>
    <property type="match status" value="1"/>
</dbReference>
<protein>
    <submittedName>
        <fullName evidence="14">Oxidoreductase NAD-binding domain protein</fullName>
    </submittedName>
</protein>
<dbReference type="OrthoDB" id="9778346at2"/>
<name>A0A090ZE90_PAEMA</name>
<feature type="binding site" evidence="11">
    <location>
        <begin position="59"/>
        <end position="61"/>
    </location>
    <ligand>
        <name>FAD</name>
        <dbReference type="ChEBI" id="CHEBI:57692"/>
    </ligand>
</feature>
<dbReference type="HOGENOM" id="CLU_003827_1_2_9"/>
<sequence>MAIVVSNRRVADDVFLLTAEGSFAGKMGQFYMLRAGERYPLLSRPISIFDLTEDRIGFLYRIAGEGTSLISQLKPGDPLRMEGPFGNGFPSLTGKTAFIGGGIGIAPFYFALKTAPQADVYLGFSREAYMVEEFRQASAGRTIVDVGGSILDRADFDAYDTIIACGPHSMLQAVQQKQASAGSRAKVYVSLENRMACGIGACLVCSVKCRDGRKKACTDGPIFPVEEVVFA</sequence>
<dbReference type="RefSeq" id="WP_036623050.1">
    <property type="nucleotide sequence ID" value="NZ_BGML01000003.1"/>
</dbReference>
<keyword evidence="3 11" id="KW-0285">Flavoprotein</keyword>
<dbReference type="Pfam" id="PF10418">
    <property type="entry name" value="DHODB_Fe-S_bind"/>
    <property type="match status" value="1"/>
</dbReference>
<evidence type="ECO:0000256" key="11">
    <source>
        <dbReference type="PIRSR" id="PIRSR006816-1"/>
    </source>
</evidence>
<dbReference type="PROSITE" id="PS51384">
    <property type="entry name" value="FAD_FR"/>
    <property type="match status" value="1"/>
</dbReference>
<dbReference type="NCBIfam" id="NF000798">
    <property type="entry name" value="PRK00054.1-3"/>
    <property type="match status" value="1"/>
</dbReference>
<accession>A0A090ZE90</accession>
<evidence type="ECO:0000259" key="13">
    <source>
        <dbReference type="PROSITE" id="PS51384"/>
    </source>
</evidence>
<dbReference type="AlphaFoldDB" id="A0A090ZE90"/>
<comment type="cofactor">
    <cofactor evidence="10">
        <name>[2Fe-2S] cluster</name>
        <dbReference type="ChEBI" id="CHEBI:190135"/>
    </cofactor>
</comment>
<evidence type="ECO:0000256" key="3">
    <source>
        <dbReference type="ARBA" id="ARBA00022630"/>
    </source>
</evidence>
<dbReference type="GO" id="GO:0016491">
    <property type="term" value="F:oxidoreductase activity"/>
    <property type="evidence" value="ECO:0007669"/>
    <property type="project" value="InterPro"/>
</dbReference>
<evidence type="ECO:0000256" key="1">
    <source>
        <dbReference type="ARBA" id="ARBA00006422"/>
    </source>
</evidence>
<dbReference type="PIRSF" id="PIRSF006816">
    <property type="entry name" value="Cyc3_hyd_g"/>
    <property type="match status" value="1"/>
</dbReference>
<comment type="similarity">
    <text evidence="1">Belongs to the PyrK family.</text>
</comment>
<gene>
    <name evidence="14" type="ORF">DJ90_4930</name>
</gene>
<evidence type="ECO:0000256" key="4">
    <source>
        <dbReference type="ARBA" id="ARBA00022714"/>
    </source>
</evidence>
<evidence type="ECO:0000256" key="2">
    <source>
        <dbReference type="ARBA" id="ARBA00022448"/>
    </source>
</evidence>
<dbReference type="Proteomes" id="UP000029278">
    <property type="component" value="Unassembled WGS sequence"/>
</dbReference>
<dbReference type="InterPro" id="IPR037117">
    <property type="entry name" value="Dihydroorotate_DH_ele_sf"/>
</dbReference>
<comment type="cofactor">
    <cofactor evidence="11">
        <name>FAD</name>
        <dbReference type="ChEBI" id="CHEBI:57692"/>
    </cofactor>
    <text evidence="11">Binds 1 FAD per subunit.</text>
</comment>
<keyword evidence="9 12" id="KW-0411">Iron-sulfur</keyword>
<dbReference type="PANTHER" id="PTHR43513">
    <property type="entry name" value="DIHYDROOROTATE DEHYDROGENASE B (NAD(+)), ELECTRON TRANSFER SUBUNIT"/>
    <property type="match status" value="1"/>
</dbReference>
<organism evidence="14 15">
    <name type="scientific">Paenibacillus macerans</name>
    <name type="common">Bacillus macerans</name>
    <dbReference type="NCBI Taxonomy" id="44252"/>
    <lineage>
        <taxon>Bacteria</taxon>
        <taxon>Bacillati</taxon>
        <taxon>Bacillota</taxon>
        <taxon>Bacilli</taxon>
        <taxon>Bacillales</taxon>
        <taxon>Paenibacillaceae</taxon>
        <taxon>Paenibacillus</taxon>
    </lineage>
</organism>
<dbReference type="InterPro" id="IPR012165">
    <property type="entry name" value="Cyt_c3_hydrogenase_gsu"/>
</dbReference>
<dbReference type="InterPro" id="IPR039261">
    <property type="entry name" value="FNR_nucleotide-bd"/>
</dbReference>
<evidence type="ECO:0000313" key="15">
    <source>
        <dbReference type="Proteomes" id="UP000029278"/>
    </source>
</evidence>
<evidence type="ECO:0000256" key="12">
    <source>
        <dbReference type="PIRSR" id="PIRSR006816-2"/>
    </source>
</evidence>
<evidence type="ECO:0000256" key="7">
    <source>
        <dbReference type="ARBA" id="ARBA00022982"/>
    </source>
</evidence>
<dbReference type="GeneID" id="77007283"/>
<evidence type="ECO:0000256" key="9">
    <source>
        <dbReference type="ARBA" id="ARBA00023014"/>
    </source>
</evidence>
<comment type="cofactor">
    <cofactor evidence="12">
        <name>[2Fe-2S] cluster</name>
        <dbReference type="ChEBI" id="CHEBI:190135"/>
    </cofactor>
    <text evidence="12">Binds 1 [2Fe-2S] cluster per subunit.</text>
</comment>
<dbReference type="SUPFAM" id="SSF63380">
    <property type="entry name" value="Riboflavin synthase domain-like"/>
    <property type="match status" value="1"/>
</dbReference>
<feature type="domain" description="FAD-binding FR-type" evidence="13">
    <location>
        <begin position="1"/>
        <end position="91"/>
    </location>
</feature>
<dbReference type="GO" id="GO:0050660">
    <property type="term" value="F:flavin adenine dinucleotide binding"/>
    <property type="evidence" value="ECO:0007669"/>
    <property type="project" value="InterPro"/>
</dbReference>
<dbReference type="InterPro" id="IPR017938">
    <property type="entry name" value="Riboflavin_synthase-like_b-brl"/>
</dbReference>
<dbReference type="InterPro" id="IPR017927">
    <property type="entry name" value="FAD-bd_FR_type"/>
</dbReference>
<dbReference type="EMBL" id="JMQA01000026">
    <property type="protein sequence ID" value="KFN08748.1"/>
    <property type="molecule type" value="Genomic_DNA"/>
</dbReference>
<dbReference type="SUPFAM" id="SSF52343">
    <property type="entry name" value="Ferredoxin reductase-like, C-terminal NADP-linked domain"/>
    <property type="match status" value="1"/>
</dbReference>
<dbReference type="Gene3D" id="3.40.50.80">
    <property type="entry name" value="Nucleotide-binding domain of ferredoxin-NADP reductase (FNR) module"/>
    <property type="match status" value="1"/>
</dbReference>
<dbReference type="InterPro" id="IPR019480">
    <property type="entry name" value="Dihydroorotate_DH_Fe-S-bd"/>
</dbReference>
<feature type="binding site" evidence="12">
    <location>
        <position position="205"/>
    </location>
    <ligand>
        <name>[2Fe-2S] cluster</name>
        <dbReference type="ChEBI" id="CHEBI:190135"/>
    </ligand>
</feature>
<evidence type="ECO:0000256" key="8">
    <source>
        <dbReference type="ARBA" id="ARBA00023004"/>
    </source>
</evidence>
<keyword evidence="15" id="KW-1185">Reference proteome</keyword>
<feature type="binding site" evidence="12">
    <location>
        <position position="197"/>
    </location>
    <ligand>
        <name>[2Fe-2S] cluster</name>
        <dbReference type="ChEBI" id="CHEBI:190135"/>
    </ligand>
</feature>
<dbReference type="Gene3D" id="2.10.240.10">
    <property type="entry name" value="Dihydroorotate dehydrogenase, electron transfer subunit"/>
    <property type="match status" value="1"/>
</dbReference>
<dbReference type="InterPro" id="IPR050353">
    <property type="entry name" value="PyrK_electron_transfer"/>
</dbReference>
<evidence type="ECO:0000313" key="14">
    <source>
        <dbReference type="EMBL" id="KFN08748.1"/>
    </source>
</evidence>
<keyword evidence="4 12" id="KW-0001">2Fe-2S</keyword>
<keyword evidence="2" id="KW-0813">Transport</keyword>
<keyword evidence="5 12" id="KW-0479">Metal-binding</keyword>
<dbReference type="GO" id="GO:0046872">
    <property type="term" value="F:metal ion binding"/>
    <property type="evidence" value="ECO:0007669"/>
    <property type="project" value="UniProtKB-KW"/>
</dbReference>
<comment type="caution">
    <text evidence="14">The sequence shown here is derived from an EMBL/GenBank/DDBJ whole genome shotgun (WGS) entry which is preliminary data.</text>
</comment>
<dbReference type="GO" id="GO:0006221">
    <property type="term" value="P:pyrimidine nucleotide biosynthetic process"/>
    <property type="evidence" value="ECO:0007669"/>
    <property type="project" value="InterPro"/>
</dbReference>
<dbReference type="CDD" id="cd06218">
    <property type="entry name" value="DHOD_e_trans"/>
    <property type="match status" value="1"/>
</dbReference>
<feature type="binding site" evidence="11">
    <location>
        <begin position="66"/>
        <end position="67"/>
    </location>
    <ligand>
        <name>FAD</name>
        <dbReference type="ChEBI" id="CHEBI:57692"/>
    </ligand>
</feature>
<feature type="binding site" evidence="12">
    <location>
        <position position="217"/>
    </location>
    <ligand>
        <name>[2Fe-2S] cluster</name>
        <dbReference type="ChEBI" id="CHEBI:190135"/>
    </ligand>
</feature>
<dbReference type="PATRIC" id="fig|44252.3.peg.2846"/>
<evidence type="ECO:0000256" key="5">
    <source>
        <dbReference type="ARBA" id="ARBA00022723"/>
    </source>
</evidence>
<feature type="binding site" evidence="12">
    <location>
        <position position="202"/>
    </location>
    <ligand>
        <name>[2Fe-2S] cluster</name>
        <dbReference type="ChEBI" id="CHEBI:190135"/>
    </ligand>
</feature>
<proteinExistence type="inferred from homology"/>
<reference evidence="14 15" key="1">
    <citation type="submission" date="2014-04" db="EMBL/GenBank/DDBJ databases">
        <authorList>
            <person name="Bishop-Lilly K.A."/>
            <person name="Broomall S.M."/>
            <person name="Chain P.S."/>
            <person name="Chertkov O."/>
            <person name="Coyne S.R."/>
            <person name="Daligault H.E."/>
            <person name="Davenport K.W."/>
            <person name="Erkkila T."/>
            <person name="Frey K.G."/>
            <person name="Gibbons H.S."/>
            <person name="Gu W."/>
            <person name="Jaissle J."/>
            <person name="Johnson S.L."/>
            <person name="Koroleva G.I."/>
            <person name="Ladner J.T."/>
            <person name="Lo C.-C."/>
            <person name="Minogue T.D."/>
            <person name="Munk C."/>
            <person name="Palacios G.F."/>
            <person name="Redden C.L."/>
            <person name="Rosenzweig C.N."/>
            <person name="Scholz M.B."/>
            <person name="Teshima H."/>
            <person name="Xu Y."/>
        </authorList>
    </citation>
    <scope>NUCLEOTIDE SEQUENCE [LARGE SCALE GENOMIC DNA]</scope>
    <source>
        <strain evidence="14 15">8244</strain>
    </source>
</reference>
<evidence type="ECO:0000256" key="10">
    <source>
        <dbReference type="ARBA" id="ARBA00034078"/>
    </source>
</evidence>
<keyword evidence="6 11" id="KW-0274">FAD</keyword>
<dbReference type="GO" id="GO:0051537">
    <property type="term" value="F:2 iron, 2 sulfur cluster binding"/>
    <property type="evidence" value="ECO:0007669"/>
    <property type="project" value="UniProtKB-KW"/>
</dbReference>
<dbReference type="STRING" id="44252.DJ90_4930"/>
<keyword evidence="8 12" id="KW-0408">Iron</keyword>
<dbReference type="Gene3D" id="2.40.30.10">
    <property type="entry name" value="Translation factors"/>
    <property type="match status" value="1"/>
</dbReference>
<feature type="binding site" evidence="11">
    <location>
        <begin position="44"/>
        <end position="47"/>
    </location>
    <ligand>
        <name>FAD</name>
        <dbReference type="ChEBI" id="CHEBI:57692"/>
    </ligand>
</feature>
<keyword evidence="7" id="KW-0249">Electron transport</keyword>